<reference evidence="1" key="1">
    <citation type="submission" date="2016-01" db="EMBL/GenBank/DDBJ databases">
        <authorList>
            <person name="Peeters C."/>
        </authorList>
    </citation>
    <scope>NUCLEOTIDE SEQUENCE</scope>
    <source>
        <strain evidence="1">LMG 29320</strain>
    </source>
</reference>
<evidence type="ECO:0000313" key="1">
    <source>
        <dbReference type="EMBL" id="SAK86336.1"/>
    </source>
</evidence>
<comment type="caution">
    <text evidence="1">The sequence shown here is derived from an EMBL/GenBank/DDBJ whole genome shotgun (WGS) entry which is preliminary data.</text>
</comment>
<dbReference type="AlphaFoldDB" id="A0A158CWN2"/>
<organism evidence="1 2">
    <name type="scientific">Caballeronia fortuita</name>
    <dbReference type="NCBI Taxonomy" id="1777138"/>
    <lineage>
        <taxon>Bacteria</taxon>
        <taxon>Pseudomonadati</taxon>
        <taxon>Pseudomonadota</taxon>
        <taxon>Betaproteobacteria</taxon>
        <taxon>Burkholderiales</taxon>
        <taxon>Burkholderiaceae</taxon>
        <taxon>Caballeronia</taxon>
    </lineage>
</organism>
<proteinExistence type="predicted"/>
<evidence type="ECO:0000313" key="2">
    <source>
        <dbReference type="Proteomes" id="UP000054903"/>
    </source>
</evidence>
<gene>
    <name evidence="1" type="ORF">AWB77_04594</name>
</gene>
<keyword evidence="2" id="KW-1185">Reference proteome</keyword>
<dbReference type="EMBL" id="FCNX02000012">
    <property type="protein sequence ID" value="SAK86336.1"/>
    <property type="molecule type" value="Genomic_DNA"/>
</dbReference>
<name>A0A158CWN2_9BURK</name>
<dbReference type="Proteomes" id="UP000054903">
    <property type="component" value="Unassembled WGS sequence"/>
</dbReference>
<sequence>MHVANTTPTGFTVHVANATPIRKYDGLKYSDDETDARYLADLLRLGILPEGTILPPEIRMVRDLARKRQ</sequence>
<protein>
    <submittedName>
        <fullName evidence="1">Uncharacterized protein</fullName>
    </submittedName>
</protein>
<accession>A0A158CWN2</accession>